<dbReference type="Gene3D" id="2.40.37.20">
    <property type="entry name" value="D-serine dehydratase-like domain"/>
    <property type="match status" value="1"/>
</dbReference>
<feature type="domain" description="D-serine dehydratase-like" evidence="3">
    <location>
        <begin position="257"/>
        <end position="350"/>
    </location>
</feature>
<gene>
    <name evidence="4" type="primary">dthadh</name>
    <name evidence="4" type="ORF">BG845_01139</name>
</gene>
<dbReference type="Pfam" id="PF14031">
    <property type="entry name" value="D-ser_dehydrat"/>
    <property type="match status" value="1"/>
</dbReference>
<dbReference type="PANTHER" id="PTHR28004:SF2">
    <property type="entry name" value="D-SERINE DEHYDRATASE"/>
    <property type="match status" value="1"/>
</dbReference>
<keyword evidence="5" id="KW-1185">Reference proteome</keyword>
<dbReference type="InterPro" id="IPR029066">
    <property type="entry name" value="PLP-binding_barrel"/>
</dbReference>
<sequence length="368" mass="37607">MRRSPVMRIEDLDTPFLAVDAGVLERNLTDGADRARRRGLAWRPHAKTHKCVAVARRQLAHGATGLTLATVGEAEVFAAAGVDDLFLAYPVWAAGGRADRLRALAGRVRLRIGVDSAAGADRLAAALRGAPAQVLIEIDSGHHRTGVAPGDAGGLAAGAQAAGLEVAGVFTFPGHAYAPGARATAAADEIAALSAAAAGLAAAGIEPLVRSGGSSPTENLSPELPDRWAPTETRPGVSVFGDAQQVELDAAGFDRCALTAVATVVHARPGHAVLDAGSKTLGADRAPWASGHGRLPEHPGARVTALSEHHATVAFGDGDGPVPEPGSRVRVLPNHVCTAVNLADHLVVVDGGETVVDRWPVDARGANT</sequence>
<dbReference type="AlphaFoldDB" id="A0A1Y2N725"/>
<dbReference type="SMART" id="SM01119">
    <property type="entry name" value="D-ser_dehydrat"/>
    <property type="match status" value="1"/>
</dbReference>
<dbReference type="InterPro" id="IPR001608">
    <property type="entry name" value="Ala_racemase_N"/>
</dbReference>
<dbReference type="InterPro" id="IPR042208">
    <property type="entry name" value="D-ser_dehydrat-like_sf"/>
</dbReference>
<proteinExistence type="inferred from homology"/>
<evidence type="ECO:0000256" key="2">
    <source>
        <dbReference type="ARBA" id="ARBA00023239"/>
    </source>
</evidence>
<reference evidence="4 5" key="1">
    <citation type="submission" date="2016-09" db="EMBL/GenBank/DDBJ databases">
        <title>Pseudonocardia autotrophica DSM535, a candidate organism with high potential of specific P450 cytochromes.</title>
        <authorList>
            <person name="Grumaz C."/>
            <person name="Vainshtein Y."/>
            <person name="Kirstahler P."/>
            <person name="Sohn K."/>
        </authorList>
    </citation>
    <scope>NUCLEOTIDE SEQUENCE [LARGE SCALE GENOMIC DNA]</scope>
    <source>
        <strain evidence="4 5">DSM 535</strain>
    </source>
</reference>
<dbReference type="Gene3D" id="3.20.20.10">
    <property type="entry name" value="Alanine racemase"/>
    <property type="match status" value="1"/>
</dbReference>
<evidence type="ECO:0000259" key="3">
    <source>
        <dbReference type="SMART" id="SM01119"/>
    </source>
</evidence>
<dbReference type="EMBL" id="MIGB01000004">
    <property type="protein sequence ID" value="OSY42897.1"/>
    <property type="molecule type" value="Genomic_DNA"/>
</dbReference>
<comment type="caution">
    <text evidence="4">The sequence shown here is derived from an EMBL/GenBank/DDBJ whole genome shotgun (WGS) entry which is preliminary data.</text>
</comment>
<dbReference type="Pfam" id="PF01168">
    <property type="entry name" value="Ala_racemase_N"/>
    <property type="match status" value="1"/>
</dbReference>
<dbReference type="Proteomes" id="UP000194360">
    <property type="component" value="Unassembled WGS sequence"/>
</dbReference>
<dbReference type="InterPro" id="IPR026956">
    <property type="entry name" value="D-ser_dehydrat-like_dom"/>
</dbReference>
<keyword evidence="2 4" id="KW-0456">Lyase</keyword>
<dbReference type="InterPro" id="IPR051466">
    <property type="entry name" value="D-amino_acid_metab_enzyme"/>
</dbReference>
<dbReference type="GO" id="GO:0008721">
    <property type="term" value="F:D-serine ammonia-lyase activity"/>
    <property type="evidence" value="ECO:0007669"/>
    <property type="project" value="TreeGrafter"/>
</dbReference>
<accession>A0A1Y2N725</accession>
<dbReference type="SUPFAM" id="SSF51419">
    <property type="entry name" value="PLP-binding barrel"/>
    <property type="match status" value="1"/>
</dbReference>
<organism evidence="4 5">
    <name type="scientific">Pseudonocardia autotrophica</name>
    <name type="common">Amycolata autotrophica</name>
    <name type="synonym">Nocardia autotrophica</name>
    <dbReference type="NCBI Taxonomy" id="2074"/>
    <lineage>
        <taxon>Bacteria</taxon>
        <taxon>Bacillati</taxon>
        <taxon>Actinomycetota</taxon>
        <taxon>Actinomycetes</taxon>
        <taxon>Pseudonocardiales</taxon>
        <taxon>Pseudonocardiaceae</taxon>
        <taxon>Pseudonocardia</taxon>
    </lineage>
</organism>
<evidence type="ECO:0000256" key="1">
    <source>
        <dbReference type="ARBA" id="ARBA00005323"/>
    </source>
</evidence>
<comment type="similarity">
    <text evidence="1">Belongs to the DSD1 family.</text>
</comment>
<dbReference type="PANTHER" id="PTHR28004">
    <property type="entry name" value="ZGC:162816-RELATED"/>
    <property type="match status" value="1"/>
</dbReference>
<protein>
    <submittedName>
        <fullName evidence="4">D-threo-3-hydroxyaspartate dehydratase</fullName>
        <ecNumber evidence="4">4.3.1.27</ecNumber>
    </submittedName>
</protein>
<evidence type="ECO:0000313" key="5">
    <source>
        <dbReference type="Proteomes" id="UP000194360"/>
    </source>
</evidence>
<dbReference type="GO" id="GO:0036088">
    <property type="term" value="P:D-serine catabolic process"/>
    <property type="evidence" value="ECO:0007669"/>
    <property type="project" value="TreeGrafter"/>
</dbReference>
<evidence type="ECO:0000313" key="4">
    <source>
        <dbReference type="EMBL" id="OSY42897.1"/>
    </source>
</evidence>
<dbReference type="EC" id="4.3.1.27" evidence="4"/>
<name>A0A1Y2N725_PSEAH</name>
<dbReference type="STRING" id="2074.BG845_01139"/>